<accession>A0A1V6QAT4</accession>
<dbReference type="EMBL" id="MDYN01000008">
    <property type="protein sequence ID" value="OQD86330.1"/>
    <property type="molecule type" value="Genomic_DNA"/>
</dbReference>
<reference evidence="2" key="1">
    <citation type="journal article" date="2017" name="Nat. Microbiol.">
        <title>Global analysis of biosynthetic gene clusters reveals vast potential of secondary metabolite production in Penicillium species.</title>
        <authorList>
            <person name="Nielsen J.C."/>
            <person name="Grijseels S."/>
            <person name="Prigent S."/>
            <person name="Ji B."/>
            <person name="Dainat J."/>
            <person name="Nielsen K.F."/>
            <person name="Frisvad J.C."/>
            <person name="Workman M."/>
            <person name="Nielsen J."/>
        </authorList>
    </citation>
    <scope>NUCLEOTIDE SEQUENCE [LARGE SCALE GENOMIC DNA]</scope>
    <source>
        <strain evidence="2">IBT 31811</strain>
    </source>
</reference>
<proteinExistence type="predicted"/>
<keyword evidence="2" id="KW-1185">Reference proteome</keyword>
<dbReference type="AlphaFoldDB" id="A0A1V6QAT4"/>
<evidence type="ECO:0000313" key="1">
    <source>
        <dbReference type="EMBL" id="OQD86330.1"/>
    </source>
</evidence>
<organism evidence="1 2">
    <name type="scientific">Penicillium antarcticum</name>
    <dbReference type="NCBI Taxonomy" id="416450"/>
    <lineage>
        <taxon>Eukaryota</taxon>
        <taxon>Fungi</taxon>
        <taxon>Dikarya</taxon>
        <taxon>Ascomycota</taxon>
        <taxon>Pezizomycotina</taxon>
        <taxon>Eurotiomycetes</taxon>
        <taxon>Eurotiomycetidae</taxon>
        <taxon>Eurotiales</taxon>
        <taxon>Aspergillaceae</taxon>
        <taxon>Penicillium</taxon>
    </lineage>
</organism>
<evidence type="ECO:0000313" key="2">
    <source>
        <dbReference type="Proteomes" id="UP000191672"/>
    </source>
</evidence>
<protein>
    <submittedName>
        <fullName evidence="1">Uncharacterized protein</fullName>
    </submittedName>
</protein>
<dbReference type="Proteomes" id="UP000191672">
    <property type="component" value="Unassembled WGS sequence"/>
</dbReference>
<gene>
    <name evidence="1" type="ORF">PENANT_c008G10112</name>
</gene>
<name>A0A1V6QAT4_9EURO</name>
<sequence>MSGPQCGFFNFLVDDIHKMLPGFINLSDALLGDSLSIDSVEAFSAGGQLEVQVRRDSQINQRISISILYCIITFPTRLGGGD</sequence>
<comment type="caution">
    <text evidence="1">The sequence shown here is derived from an EMBL/GenBank/DDBJ whole genome shotgun (WGS) entry which is preliminary data.</text>
</comment>